<evidence type="ECO:0000313" key="1">
    <source>
        <dbReference type="EMBL" id="SDC83227.1"/>
    </source>
</evidence>
<evidence type="ECO:0000313" key="2">
    <source>
        <dbReference type="Proteomes" id="UP000199467"/>
    </source>
</evidence>
<dbReference type="EMBL" id="FMZQ01000007">
    <property type="protein sequence ID" value="SDC83227.1"/>
    <property type="molecule type" value="Genomic_DNA"/>
</dbReference>
<dbReference type="AlphaFoldDB" id="A0A1G6PV04"/>
<protein>
    <submittedName>
        <fullName evidence="1">Uncharacterized protein</fullName>
    </submittedName>
</protein>
<name>A0A1G6PV04_9GAMM</name>
<keyword evidence="2" id="KW-1185">Reference proteome</keyword>
<reference evidence="2" key="1">
    <citation type="submission" date="2016-10" db="EMBL/GenBank/DDBJ databases">
        <authorList>
            <person name="Varghese N."/>
            <person name="Submissions S."/>
        </authorList>
    </citation>
    <scope>NUCLEOTIDE SEQUENCE [LARGE SCALE GENOMIC DNA]</scope>
    <source>
        <strain evidence="2">DSM 26382</strain>
    </source>
</reference>
<organism evidence="1 2">
    <name type="scientific">Ectopseudomonas chengduensis</name>
    <dbReference type="NCBI Taxonomy" id="489632"/>
    <lineage>
        <taxon>Bacteria</taxon>
        <taxon>Pseudomonadati</taxon>
        <taxon>Pseudomonadota</taxon>
        <taxon>Gammaproteobacteria</taxon>
        <taxon>Pseudomonadales</taxon>
        <taxon>Pseudomonadaceae</taxon>
        <taxon>Ectopseudomonas</taxon>
    </lineage>
</organism>
<accession>A0A1G6PV04</accession>
<dbReference type="Proteomes" id="UP000199467">
    <property type="component" value="Unassembled WGS sequence"/>
</dbReference>
<proteinExistence type="predicted"/>
<sequence length="32" mass="3284">MSQQPEVATTPQVDEMLARNAVVAIGVSGGKV</sequence>
<gene>
    <name evidence="1" type="ORF">SAMN05216576_10780</name>
</gene>